<dbReference type="AlphaFoldDB" id="A0A330L1L5"/>
<evidence type="ECO:0008006" key="4">
    <source>
        <dbReference type="Google" id="ProtNLM"/>
    </source>
</evidence>
<dbReference type="InterPro" id="IPR052912">
    <property type="entry name" value="UPF0111_domain"/>
</dbReference>
<dbReference type="Proteomes" id="UP000248168">
    <property type="component" value="Unassembled WGS sequence"/>
</dbReference>
<reference evidence="3" key="1">
    <citation type="submission" date="2018-04" db="EMBL/GenBank/DDBJ databases">
        <authorList>
            <person name="Lucker S."/>
            <person name="Sakoula D."/>
        </authorList>
    </citation>
    <scope>NUCLEOTIDE SEQUENCE [LARGE SCALE GENOMIC DNA]</scope>
</reference>
<dbReference type="InterPro" id="IPR018445">
    <property type="entry name" value="Put_Phosphate_transp_reg"/>
</dbReference>
<dbReference type="PANTHER" id="PTHR37298">
    <property type="entry name" value="UPF0111 PROTEIN YKAA"/>
    <property type="match status" value="1"/>
</dbReference>
<dbReference type="Pfam" id="PF01865">
    <property type="entry name" value="PhoU_div"/>
    <property type="match status" value="1"/>
</dbReference>
<dbReference type="PANTHER" id="PTHR37298:SF1">
    <property type="entry name" value="UPF0111 PROTEIN YKAA"/>
    <property type="match status" value="1"/>
</dbReference>
<evidence type="ECO:0000256" key="1">
    <source>
        <dbReference type="ARBA" id="ARBA00008591"/>
    </source>
</evidence>
<dbReference type="Gene3D" id="1.20.58.220">
    <property type="entry name" value="Phosphate transport system protein phou homolog 2, domain 2"/>
    <property type="match status" value="1"/>
</dbReference>
<dbReference type="EMBL" id="OUNR01000001">
    <property type="protein sequence ID" value="SPP63524.1"/>
    <property type="molecule type" value="Genomic_DNA"/>
</dbReference>
<protein>
    <recommendedName>
        <fullName evidence="4">DUF47 domain-containing protein</fullName>
    </recommendedName>
</protein>
<organism evidence="2 3">
    <name type="scientific">Nitrospira lenta</name>
    <dbReference type="NCBI Taxonomy" id="1436998"/>
    <lineage>
        <taxon>Bacteria</taxon>
        <taxon>Pseudomonadati</taxon>
        <taxon>Nitrospirota</taxon>
        <taxon>Nitrospiria</taxon>
        <taxon>Nitrospirales</taxon>
        <taxon>Nitrospiraceae</taxon>
        <taxon>Nitrospira</taxon>
    </lineage>
</organism>
<evidence type="ECO:0000313" key="3">
    <source>
        <dbReference type="Proteomes" id="UP000248168"/>
    </source>
</evidence>
<dbReference type="InParanoid" id="A0A330L1L5"/>
<accession>A0A330L1L5</accession>
<sequence>MRVSRRSRTEQRTAIHHSGARTAMFSLMPKEDAFFDMFKKAAHNMIEGSRLLKNMMDQFGDLAAQAKHIKDVEHIGDGITHDIATKLNQTFITPIDREDIHDLASALDDILDAVEAVADRFVIYKITKPTEAAIRLADILYQASVAVGQAVDRVGMSHAQINECSVKVNSLENEADRVSRDAISGLFEKETDPIAVIKWKEIYETFEAGTDRCEDVANILERIVLKHN</sequence>
<keyword evidence="3" id="KW-1185">Reference proteome</keyword>
<comment type="similarity">
    <text evidence="1">Belongs to the UPF0111 family.</text>
</comment>
<evidence type="ECO:0000313" key="2">
    <source>
        <dbReference type="EMBL" id="SPP63524.1"/>
    </source>
</evidence>
<dbReference type="InterPro" id="IPR038078">
    <property type="entry name" value="PhoU-like_sf"/>
</dbReference>
<name>A0A330L1L5_9BACT</name>
<gene>
    <name evidence="2" type="ORF">NITLEN_10610</name>
</gene>
<proteinExistence type="inferred from homology"/>